<feature type="transmembrane region" description="Helical" evidence="7">
    <location>
        <begin position="271"/>
        <end position="290"/>
    </location>
</feature>
<keyword evidence="10" id="KW-1185">Reference proteome</keyword>
<comment type="similarity">
    <text evidence="2">Belongs to the EamA transporter family.</text>
</comment>
<dbReference type="EMBL" id="JACRTA010000001">
    <property type="protein sequence ID" value="MBC8567735.1"/>
    <property type="molecule type" value="Genomic_DNA"/>
</dbReference>
<feature type="transmembrane region" description="Helical" evidence="7">
    <location>
        <begin position="182"/>
        <end position="202"/>
    </location>
</feature>
<dbReference type="InterPro" id="IPR000620">
    <property type="entry name" value="EamA_dom"/>
</dbReference>
<evidence type="ECO:0000256" key="3">
    <source>
        <dbReference type="ARBA" id="ARBA00022475"/>
    </source>
</evidence>
<protein>
    <submittedName>
        <fullName evidence="9">DMT family transporter</fullName>
    </submittedName>
</protein>
<accession>A0A926I940</accession>
<keyword evidence="5 7" id="KW-1133">Transmembrane helix</keyword>
<proteinExistence type="inferred from homology"/>
<comment type="subcellular location">
    <subcellularLocation>
        <location evidence="1">Cell membrane</location>
        <topology evidence="1">Multi-pass membrane protein</topology>
    </subcellularLocation>
</comment>
<keyword evidence="4 7" id="KW-0812">Transmembrane</keyword>
<comment type="caution">
    <text evidence="9">The sequence shown here is derived from an EMBL/GenBank/DDBJ whole genome shotgun (WGS) entry which is preliminary data.</text>
</comment>
<feature type="transmembrane region" description="Helical" evidence="7">
    <location>
        <begin position="214"/>
        <end position="235"/>
    </location>
</feature>
<dbReference type="AlphaFoldDB" id="A0A926I940"/>
<feature type="transmembrane region" description="Helical" evidence="7">
    <location>
        <begin position="155"/>
        <end position="175"/>
    </location>
</feature>
<dbReference type="InterPro" id="IPR037185">
    <property type="entry name" value="EmrE-like"/>
</dbReference>
<dbReference type="Pfam" id="PF00892">
    <property type="entry name" value="EamA"/>
    <property type="match status" value="2"/>
</dbReference>
<feature type="transmembrane region" description="Helical" evidence="7">
    <location>
        <begin position="42"/>
        <end position="60"/>
    </location>
</feature>
<evidence type="ECO:0000313" key="10">
    <source>
        <dbReference type="Proteomes" id="UP000610862"/>
    </source>
</evidence>
<feature type="domain" description="EamA" evidence="8">
    <location>
        <begin position="152"/>
        <end position="287"/>
    </location>
</feature>
<evidence type="ECO:0000313" key="9">
    <source>
        <dbReference type="EMBL" id="MBC8567735.1"/>
    </source>
</evidence>
<dbReference type="PANTHER" id="PTHR42920">
    <property type="entry name" value="OS03G0707200 PROTEIN-RELATED"/>
    <property type="match status" value="1"/>
</dbReference>
<organism evidence="9 10">
    <name type="scientific">Lentihominibacter hominis</name>
    <dbReference type="NCBI Taxonomy" id="2763645"/>
    <lineage>
        <taxon>Bacteria</taxon>
        <taxon>Bacillati</taxon>
        <taxon>Bacillota</taxon>
        <taxon>Clostridia</taxon>
        <taxon>Peptostreptococcales</taxon>
        <taxon>Anaerovoracaceae</taxon>
        <taxon>Lentihominibacter</taxon>
    </lineage>
</organism>
<dbReference type="Proteomes" id="UP000610862">
    <property type="component" value="Unassembled WGS sequence"/>
</dbReference>
<evidence type="ECO:0000256" key="6">
    <source>
        <dbReference type="ARBA" id="ARBA00023136"/>
    </source>
</evidence>
<dbReference type="PANTHER" id="PTHR42920:SF5">
    <property type="entry name" value="EAMA DOMAIN-CONTAINING PROTEIN"/>
    <property type="match status" value="1"/>
</dbReference>
<dbReference type="InterPro" id="IPR051258">
    <property type="entry name" value="Diverse_Substrate_Transporter"/>
</dbReference>
<dbReference type="GO" id="GO:0005886">
    <property type="term" value="C:plasma membrane"/>
    <property type="evidence" value="ECO:0007669"/>
    <property type="project" value="UniProtKB-SubCell"/>
</dbReference>
<gene>
    <name evidence="9" type="ORF">H8692_03020</name>
</gene>
<evidence type="ECO:0000259" key="8">
    <source>
        <dbReference type="Pfam" id="PF00892"/>
    </source>
</evidence>
<feature type="transmembrane region" description="Helical" evidence="7">
    <location>
        <begin position="5"/>
        <end position="22"/>
    </location>
</feature>
<dbReference type="RefSeq" id="WP_187524962.1">
    <property type="nucleotide sequence ID" value="NZ_JACRTA010000001.1"/>
</dbReference>
<evidence type="ECO:0000256" key="4">
    <source>
        <dbReference type="ARBA" id="ARBA00022692"/>
    </source>
</evidence>
<dbReference type="SUPFAM" id="SSF103481">
    <property type="entry name" value="Multidrug resistance efflux transporter EmrE"/>
    <property type="match status" value="2"/>
</dbReference>
<reference evidence="9" key="1">
    <citation type="submission" date="2020-08" db="EMBL/GenBank/DDBJ databases">
        <title>Genome public.</title>
        <authorList>
            <person name="Liu C."/>
            <person name="Sun Q."/>
        </authorList>
    </citation>
    <scope>NUCLEOTIDE SEQUENCE</scope>
    <source>
        <strain evidence="9">NSJ-24</strain>
    </source>
</reference>
<evidence type="ECO:0000256" key="7">
    <source>
        <dbReference type="SAM" id="Phobius"/>
    </source>
</evidence>
<feature type="transmembrane region" description="Helical" evidence="7">
    <location>
        <begin position="124"/>
        <end position="143"/>
    </location>
</feature>
<evidence type="ECO:0000256" key="1">
    <source>
        <dbReference type="ARBA" id="ARBA00004651"/>
    </source>
</evidence>
<feature type="domain" description="EamA" evidence="8">
    <location>
        <begin position="10"/>
        <end position="139"/>
    </location>
</feature>
<evidence type="ECO:0000256" key="2">
    <source>
        <dbReference type="ARBA" id="ARBA00007362"/>
    </source>
</evidence>
<keyword evidence="6 7" id="KW-0472">Membrane</keyword>
<feature type="transmembrane region" description="Helical" evidence="7">
    <location>
        <begin position="247"/>
        <end position="265"/>
    </location>
</feature>
<keyword evidence="3" id="KW-1003">Cell membrane</keyword>
<feature type="transmembrane region" description="Helical" evidence="7">
    <location>
        <begin position="72"/>
        <end position="92"/>
    </location>
</feature>
<feature type="transmembrane region" description="Helical" evidence="7">
    <location>
        <begin position="98"/>
        <end position="115"/>
    </location>
</feature>
<sequence>MVHKYGASVGVISLIVSAFLWGGEYVVAKDVLNIVEPNWCNAIRSFFTAVFAVIIWRKHFKKATLKDWKRGAICGGFFGMATALQIMGLELINAGINAFISSAYVVLVPFMVWAIDKKRPAGKVFVSALVGIIGVSIMSVTGLSSGKLSIGPGEILTLLSAIGYGGAIVSADYFTEKSGVEFITGCQFIFTFVIAIIFAFAIESPPNITVTAPIFFEFIYLIFFGTFITQLLFTFGVNHASANQAGVIFPLESVSATILGCVFLHEQLKAVQVIGGLLIIAAIVISNISLKKNKSSEVL</sequence>
<name>A0A926I940_9FIRM</name>
<evidence type="ECO:0000256" key="5">
    <source>
        <dbReference type="ARBA" id="ARBA00022989"/>
    </source>
</evidence>